<comment type="caution">
    <text evidence="1">The sequence shown here is derived from an EMBL/GenBank/DDBJ whole genome shotgun (WGS) entry which is preliminary data.</text>
</comment>
<name>A0A1X0VDW0_LEUPS</name>
<proteinExistence type="predicted"/>
<dbReference type="AlphaFoldDB" id="A0A1X0VDW0"/>
<reference evidence="1 2" key="1">
    <citation type="journal article" date="2017" name="Front. Microbiol.">
        <title>Genomic Characterization of Dairy Associated Leuconostoc Species and Diversity of Leuconostocs in Undefined Mixed Mesophilic Starter Cultures.</title>
        <authorList>
            <person name="Frantzen C.A."/>
            <person name="Kot W."/>
            <person name="Pedersen T.B."/>
            <person name="Ardo Y.M."/>
            <person name="Broadbent J.R."/>
            <person name="Neve H."/>
            <person name="Hansen L.H."/>
            <person name="Dal Bello F."/>
            <person name="Ostlie H.M."/>
            <person name="Kleppen H.P."/>
            <person name="Vogensen F.K."/>
            <person name="Holo H."/>
        </authorList>
    </citation>
    <scope>NUCLEOTIDE SEQUENCE [LARGE SCALE GENOMIC DNA]</scope>
    <source>
        <strain evidence="1 2">LMGCF08</strain>
    </source>
</reference>
<dbReference type="RefSeq" id="WP_004910396.1">
    <property type="nucleotide sequence ID" value="NZ_MPLS01000012.1"/>
</dbReference>
<evidence type="ECO:0000313" key="1">
    <source>
        <dbReference type="EMBL" id="ORI97915.1"/>
    </source>
</evidence>
<evidence type="ECO:0000313" key="2">
    <source>
        <dbReference type="Proteomes" id="UP000192288"/>
    </source>
</evidence>
<organism evidence="1 2">
    <name type="scientific">Leuconostoc pseudomesenteroides</name>
    <dbReference type="NCBI Taxonomy" id="33968"/>
    <lineage>
        <taxon>Bacteria</taxon>
        <taxon>Bacillati</taxon>
        <taxon>Bacillota</taxon>
        <taxon>Bacilli</taxon>
        <taxon>Lactobacillales</taxon>
        <taxon>Lactobacillaceae</taxon>
        <taxon>Leuconostoc</taxon>
    </lineage>
</organism>
<gene>
    <name evidence="1" type="ORF">BMR96_04870</name>
</gene>
<dbReference type="eggNOG" id="ENOG5032W87">
    <property type="taxonomic scope" value="Bacteria"/>
</dbReference>
<sequence length="184" mass="21091">MKLHTLGPVGTDSQIAATHYMTNQTLILHDTFEEILTHLSDFSGDELIMPVAFKSNQEQNLNWVDFNYLSWENITVRATFSLPLMPLIVVENLAYHRNIALTHAATEGLMKRYLTKVGLDDAWGPSVIFSPSKMVAMTDFIHDQDRLTIISADQFNKLPESRDSRYVVRQTLKPPMIWVVYHIN</sequence>
<accession>A0A1X0VDW0</accession>
<evidence type="ECO:0008006" key="3">
    <source>
        <dbReference type="Google" id="ProtNLM"/>
    </source>
</evidence>
<dbReference type="Proteomes" id="UP000192288">
    <property type="component" value="Unassembled WGS sequence"/>
</dbReference>
<protein>
    <recommendedName>
        <fullName evidence="3">Amino acid biosynthesis protein</fullName>
    </recommendedName>
</protein>
<dbReference type="EMBL" id="MPLS01000012">
    <property type="protein sequence ID" value="ORI97915.1"/>
    <property type="molecule type" value="Genomic_DNA"/>
</dbReference>
<dbReference type="STRING" id="33968.BMS77_08745"/>